<dbReference type="CDD" id="cd16026">
    <property type="entry name" value="GALNS_like"/>
    <property type="match status" value="1"/>
</dbReference>
<dbReference type="PANTHER" id="PTHR42693">
    <property type="entry name" value="ARYLSULFATASE FAMILY MEMBER"/>
    <property type="match status" value="1"/>
</dbReference>
<dbReference type="EMBL" id="JAINVV010000003">
    <property type="protein sequence ID" value="MBY8821638.1"/>
    <property type="molecule type" value="Genomic_DNA"/>
</dbReference>
<dbReference type="Proteomes" id="UP000706039">
    <property type="component" value="Unassembled WGS sequence"/>
</dbReference>
<gene>
    <name evidence="3" type="ORF">K7G82_04995</name>
</gene>
<dbReference type="InterPro" id="IPR000917">
    <property type="entry name" value="Sulfatase_N"/>
</dbReference>
<reference evidence="3 4" key="1">
    <citation type="submission" date="2021-08" db="EMBL/GenBank/DDBJ databases">
        <authorList>
            <person name="Tuo L."/>
        </authorList>
    </citation>
    <scope>NUCLEOTIDE SEQUENCE [LARGE SCALE GENOMIC DNA]</scope>
    <source>
        <strain evidence="3 4">JCM 31229</strain>
    </source>
</reference>
<protein>
    <submittedName>
        <fullName evidence="3">Sulfatase</fullName>
    </submittedName>
</protein>
<dbReference type="InterPro" id="IPR017850">
    <property type="entry name" value="Alkaline_phosphatase_core_sf"/>
</dbReference>
<dbReference type="PANTHER" id="PTHR42693:SF33">
    <property type="entry name" value="ARYLSULFATASE"/>
    <property type="match status" value="1"/>
</dbReference>
<comment type="caution">
    <text evidence="3">The sequence shown here is derived from an EMBL/GenBank/DDBJ whole genome shotgun (WGS) entry which is preliminary data.</text>
</comment>
<evidence type="ECO:0000313" key="3">
    <source>
        <dbReference type="EMBL" id="MBY8821638.1"/>
    </source>
</evidence>
<dbReference type="Gene3D" id="3.30.1120.10">
    <property type="match status" value="1"/>
</dbReference>
<proteinExistence type="inferred from homology"/>
<evidence type="ECO:0000313" key="4">
    <source>
        <dbReference type="Proteomes" id="UP000706039"/>
    </source>
</evidence>
<comment type="similarity">
    <text evidence="1">Belongs to the sulfatase family.</text>
</comment>
<dbReference type="SUPFAM" id="SSF53649">
    <property type="entry name" value="Alkaline phosphatase-like"/>
    <property type="match status" value="1"/>
</dbReference>
<evidence type="ECO:0000259" key="2">
    <source>
        <dbReference type="Pfam" id="PF00884"/>
    </source>
</evidence>
<keyword evidence="4" id="KW-1185">Reference proteome</keyword>
<accession>A0ABS7PK52</accession>
<sequence>MLPGAVRAATRRKPNIVLILADDLGWGDLGSYGARLIRTPALDRMAREGIRLTDAYASANVCTPSRAGLLTGRYPIRTGLAYDVIRASDTIGLPPGEVTIAEMLKPDYATALIGKWHLGHVAPYWPPTVQGFDLFFGLPYSHDMTPLSLYEAHAPGVELTREDVDFARLTERFFDRGFRFIETNRAKPFFLMMALTAPHYPLVPNPDHAGHSPAAAYGQVVEEVDAGVGRLFARLARLGIDRDTLVIVTSDNGPWFEGSSGPLRDRKGGGGWDGGFRVPFIARQPGRIAPGRTSAALSMNIDLLPTLAAWTGRPLPAVELDGRDIGALLRSGGPSPHEDLLLFDNESVAAIRTAHWKYVRRSYYRTVDLPLSDHGYDLLFDLRVDPAETYNVSSLHADVMADMRARAARADARFGAFARGPRKKVG</sequence>
<organism evidence="3 4">
    <name type="scientific">Sphingomonas colocasiae</name>
    <dbReference type="NCBI Taxonomy" id="1848973"/>
    <lineage>
        <taxon>Bacteria</taxon>
        <taxon>Pseudomonadati</taxon>
        <taxon>Pseudomonadota</taxon>
        <taxon>Alphaproteobacteria</taxon>
        <taxon>Sphingomonadales</taxon>
        <taxon>Sphingomonadaceae</taxon>
        <taxon>Sphingomonas</taxon>
    </lineage>
</organism>
<feature type="domain" description="Sulfatase N-terminal" evidence="2">
    <location>
        <begin position="14"/>
        <end position="312"/>
    </location>
</feature>
<dbReference type="Pfam" id="PF00884">
    <property type="entry name" value="Sulfatase"/>
    <property type="match status" value="1"/>
</dbReference>
<name>A0ABS7PK52_9SPHN</name>
<dbReference type="InterPro" id="IPR050738">
    <property type="entry name" value="Sulfatase"/>
</dbReference>
<dbReference type="Gene3D" id="3.40.720.10">
    <property type="entry name" value="Alkaline Phosphatase, subunit A"/>
    <property type="match status" value="1"/>
</dbReference>
<evidence type="ECO:0000256" key="1">
    <source>
        <dbReference type="ARBA" id="ARBA00008779"/>
    </source>
</evidence>